<gene>
    <name evidence="2" type="ORF">HH800_03640</name>
</gene>
<dbReference type="EMBL" id="CP053021">
    <property type="protein sequence ID" value="QJR01378.1"/>
    <property type="molecule type" value="Genomic_DNA"/>
</dbReference>
<proteinExistence type="predicted"/>
<protein>
    <submittedName>
        <fullName evidence="2">Uncharacterized protein</fullName>
    </submittedName>
</protein>
<evidence type="ECO:0000256" key="1">
    <source>
        <dbReference type="SAM" id="MobiDB-lite"/>
    </source>
</evidence>
<dbReference type="Proteomes" id="UP000502611">
    <property type="component" value="Chromosome"/>
</dbReference>
<organism evidence="2 3">
    <name type="scientific">Sphingobium yanoikuyae</name>
    <name type="common">Sphingomonas yanoikuyae</name>
    <dbReference type="NCBI Taxonomy" id="13690"/>
    <lineage>
        <taxon>Bacteria</taxon>
        <taxon>Pseudomonadati</taxon>
        <taxon>Pseudomonadota</taxon>
        <taxon>Alphaproteobacteria</taxon>
        <taxon>Sphingomonadales</taxon>
        <taxon>Sphingomonadaceae</taxon>
        <taxon>Sphingobium</taxon>
    </lineage>
</organism>
<dbReference type="AlphaFoldDB" id="A0A6M4G2F0"/>
<evidence type="ECO:0000313" key="3">
    <source>
        <dbReference type="Proteomes" id="UP000502611"/>
    </source>
</evidence>
<reference evidence="2 3" key="1">
    <citation type="submission" date="2020-04" db="EMBL/GenBank/DDBJ databases">
        <title>The Whole Genome Analysis of High salt-tolerant Sphingobium yanoikuyae YC-XJ2 with Aryl organophosphorus flame retardants (aryl-OPFRs)-degrading capacity and characteristics of Related phosphotriesterase.</title>
        <authorList>
            <person name="Li X."/>
        </authorList>
    </citation>
    <scope>NUCLEOTIDE SEQUENCE [LARGE SCALE GENOMIC DNA]</scope>
    <source>
        <strain evidence="2 3">YC-XJ2</strain>
    </source>
</reference>
<dbReference type="RefSeq" id="WP_169860215.1">
    <property type="nucleotide sequence ID" value="NZ_CP053021.1"/>
</dbReference>
<feature type="region of interest" description="Disordered" evidence="1">
    <location>
        <begin position="1"/>
        <end position="20"/>
    </location>
</feature>
<evidence type="ECO:0000313" key="2">
    <source>
        <dbReference type="EMBL" id="QJR01378.1"/>
    </source>
</evidence>
<accession>A0A6M4G2F0</accession>
<sequence length="72" mass="8055">MSKTGTEGNDEWGQPTETRSIKLDGSVSAFDIDSFATSNKVKIGKVSARWIEADKCCHEHKINSEWKIAVER</sequence>
<name>A0A6M4G2F0_SPHYA</name>